<feature type="transmembrane region" description="Helical" evidence="1">
    <location>
        <begin position="20"/>
        <end position="42"/>
    </location>
</feature>
<protein>
    <submittedName>
        <fullName evidence="2">Uncharacterized protein</fullName>
    </submittedName>
</protein>
<evidence type="ECO:0000313" key="2">
    <source>
        <dbReference type="EMBL" id="KKN64307.1"/>
    </source>
</evidence>
<comment type="caution">
    <text evidence="2">The sequence shown here is derived from an EMBL/GenBank/DDBJ whole genome shotgun (WGS) entry which is preliminary data.</text>
</comment>
<proteinExistence type="predicted"/>
<gene>
    <name evidence="2" type="ORF">LCGC14_0493100</name>
</gene>
<reference evidence="2" key="1">
    <citation type="journal article" date="2015" name="Nature">
        <title>Complex archaea that bridge the gap between prokaryotes and eukaryotes.</title>
        <authorList>
            <person name="Spang A."/>
            <person name="Saw J.H."/>
            <person name="Jorgensen S.L."/>
            <person name="Zaremba-Niedzwiedzka K."/>
            <person name="Martijn J."/>
            <person name="Lind A.E."/>
            <person name="van Eijk R."/>
            <person name="Schleper C."/>
            <person name="Guy L."/>
            <person name="Ettema T.J."/>
        </authorList>
    </citation>
    <scope>NUCLEOTIDE SEQUENCE</scope>
</reference>
<keyword evidence="1" id="KW-0812">Transmembrane</keyword>
<dbReference type="EMBL" id="LAZR01000560">
    <property type="protein sequence ID" value="KKN64307.1"/>
    <property type="molecule type" value="Genomic_DNA"/>
</dbReference>
<keyword evidence="1" id="KW-1133">Transmembrane helix</keyword>
<feature type="non-terminal residue" evidence="2">
    <location>
        <position position="132"/>
    </location>
</feature>
<dbReference type="AlphaFoldDB" id="A0A0F9SPG5"/>
<organism evidence="2">
    <name type="scientific">marine sediment metagenome</name>
    <dbReference type="NCBI Taxonomy" id="412755"/>
    <lineage>
        <taxon>unclassified sequences</taxon>
        <taxon>metagenomes</taxon>
        <taxon>ecological metagenomes</taxon>
    </lineage>
</organism>
<accession>A0A0F9SPG5</accession>
<sequence>MKTKNQVKDLIITRKINLLFFLFILLFSQIAGYLSIAAFSSLTQIIKRMKIPSGLIDLNLDIYHPEEIKVSIPYYIQNHGIYDLNDLFMEVEISVNYIDIFSRKNITAQIFSKDEALPDCRAFNTILGYFNG</sequence>
<evidence type="ECO:0000256" key="1">
    <source>
        <dbReference type="SAM" id="Phobius"/>
    </source>
</evidence>
<name>A0A0F9SPG5_9ZZZZ</name>
<keyword evidence="1" id="KW-0472">Membrane</keyword>